<reference evidence="2" key="2">
    <citation type="submission" date="2023-07" db="EMBL/GenBank/DDBJ databases">
        <title>Genome content predicts the carbon catabolic preferences of heterotrophic bacteria.</title>
        <authorList>
            <person name="Gralka M."/>
        </authorList>
    </citation>
    <scope>NUCLEOTIDE SEQUENCE</scope>
    <source>
        <strain evidence="2">F2M12</strain>
    </source>
</reference>
<dbReference type="Pfam" id="PF11280">
    <property type="entry name" value="DUF3081"/>
    <property type="match status" value="1"/>
</dbReference>
<dbReference type="EMBL" id="CP013926">
    <property type="protein sequence ID" value="AMJ75163.1"/>
    <property type="molecule type" value="Genomic_DNA"/>
</dbReference>
<sequence>MKNELDSKFLLQVFEKIRTNGDKKEDQYHLNGIVAYTDLDGYTLFIEDKNCKLQFGFHNQYHFDYEKDDHFQTFEKKLKQIDKEYGAH</sequence>
<organism evidence="2 4">
    <name type="scientific">Alteromonas stellipolaris</name>
    <dbReference type="NCBI Taxonomy" id="233316"/>
    <lineage>
        <taxon>Bacteria</taxon>
        <taxon>Pseudomonadati</taxon>
        <taxon>Pseudomonadota</taxon>
        <taxon>Gammaproteobacteria</taxon>
        <taxon>Alteromonadales</taxon>
        <taxon>Alteromonadaceae</taxon>
        <taxon>Alteromonas/Salinimonas group</taxon>
        <taxon>Alteromonas</taxon>
    </lineage>
</organism>
<dbReference type="InterPro" id="IPR021432">
    <property type="entry name" value="DUF3081"/>
</dbReference>
<dbReference type="Proteomes" id="UP001170717">
    <property type="component" value="Unassembled WGS sequence"/>
</dbReference>
<dbReference type="AlphaFoldDB" id="A0AAW7Z3A2"/>
<dbReference type="KEGG" id="asq:AVL57_15040"/>
<evidence type="ECO:0000313" key="3">
    <source>
        <dbReference type="Proteomes" id="UP000056750"/>
    </source>
</evidence>
<keyword evidence="3" id="KW-1185">Reference proteome</keyword>
<name>A0AAW7Z3A2_9ALTE</name>
<dbReference type="GeneID" id="83259048"/>
<gene>
    <name evidence="1" type="ORF">AVL57_15040</name>
    <name evidence="2" type="ORF">Q4527_10650</name>
</gene>
<reference evidence="1 3" key="1">
    <citation type="submission" date="2015-12" db="EMBL/GenBank/DDBJ databases">
        <title>Intraspecies pangenome expansion in the marine bacterium Alteromonas.</title>
        <authorList>
            <person name="Lopez-Perez M."/>
            <person name="Rodriguez-Valera F."/>
        </authorList>
    </citation>
    <scope>NUCLEOTIDE SEQUENCE [LARGE SCALE GENOMIC DNA]</scope>
    <source>
        <strain evidence="1 3">LMG 21861</strain>
    </source>
</reference>
<evidence type="ECO:0000313" key="2">
    <source>
        <dbReference type="EMBL" id="MDO6577854.1"/>
    </source>
</evidence>
<proteinExistence type="predicted"/>
<evidence type="ECO:0000313" key="4">
    <source>
        <dbReference type="Proteomes" id="UP001170717"/>
    </source>
</evidence>
<evidence type="ECO:0000313" key="1">
    <source>
        <dbReference type="EMBL" id="AMJ75163.1"/>
    </source>
</evidence>
<dbReference type="Proteomes" id="UP000056750">
    <property type="component" value="Chromosome"/>
</dbReference>
<dbReference type="EMBL" id="JAUOQI010000006">
    <property type="protein sequence ID" value="MDO6577854.1"/>
    <property type="molecule type" value="Genomic_DNA"/>
</dbReference>
<dbReference type="RefSeq" id="WP_057790447.1">
    <property type="nucleotide sequence ID" value="NZ_CANLMS010000001.1"/>
</dbReference>
<accession>A0AAW7Z3A2</accession>
<protein>
    <submittedName>
        <fullName evidence="2">DUF3081 family protein</fullName>
    </submittedName>
</protein>